<dbReference type="RefSeq" id="WP_349092800.1">
    <property type="nucleotide sequence ID" value="NZ_JBBNGJ010000002.1"/>
</dbReference>
<dbReference type="Proteomes" id="UP001494672">
    <property type="component" value="Unassembled WGS sequence"/>
</dbReference>
<keyword evidence="4" id="KW-1185">Reference proteome</keyword>
<keyword evidence="2" id="KW-0812">Transmembrane</keyword>
<feature type="region of interest" description="Disordered" evidence="1">
    <location>
        <begin position="65"/>
        <end position="123"/>
    </location>
</feature>
<evidence type="ECO:0000256" key="2">
    <source>
        <dbReference type="SAM" id="Phobius"/>
    </source>
</evidence>
<feature type="transmembrane region" description="Helical" evidence="2">
    <location>
        <begin position="155"/>
        <end position="174"/>
    </location>
</feature>
<proteinExistence type="predicted"/>
<feature type="compositionally biased region" description="Low complexity" evidence="1">
    <location>
        <begin position="67"/>
        <end position="121"/>
    </location>
</feature>
<organism evidence="3 4">
    <name type="scientific">Coprococcus aceti</name>
    <dbReference type="NCBI Taxonomy" id="2981786"/>
    <lineage>
        <taxon>Bacteria</taxon>
        <taxon>Bacillati</taxon>
        <taxon>Bacillota</taxon>
        <taxon>Clostridia</taxon>
        <taxon>Lachnospirales</taxon>
        <taxon>Lachnospiraceae</taxon>
        <taxon>Coprococcus</taxon>
    </lineage>
</organism>
<feature type="region of interest" description="Disordered" evidence="1">
    <location>
        <begin position="1"/>
        <end position="45"/>
    </location>
</feature>
<evidence type="ECO:0000313" key="3">
    <source>
        <dbReference type="EMBL" id="MEQ2591957.1"/>
    </source>
</evidence>
<keyword evidence="2" id="KW-1133">Transmembrane helix</keyword>
<evidence type="ECO:0008006" key="5">
    <source>
        <dbReference type="Google" id="ProtNLM"/>
    </source>
</evidence>
<accession>A0ABV1I6W4</accession>
<comment type="caution">
    <text evidence="3">The sequence shown here is derived from an EMBL/GenBank/DDBJ whole genome shotgun (WGS) entry which is preliminary data.</text>
</comment>
<reference evidence="3 4" key="1">
    <citation type="submission" date="2024-04" db="EMBL/GenBank/DDBJ databases">
        <title>Human intestinal bacterial collection.</title>
        <authorList>
            <person name="Pauvert C."/>
            <person name="Hitch T.C.A."/>
            <person name="Clavel T."/>
        </authorList>
    </citation>
    <scope>NUCLEOTIDE SEQUENCE [LARGE SCALE GENOMIC DNA]</scope>
    <source>
        <strain evidence="3 4">CLA-AA-H181</strain>
    </source>
</reference>
<feature type="compositionally biased region" description="Basic and acidic residues" evidence="1">
    <location>
        <begin position="1"/>
        <end position="25"/>
    </location>
</feature>
<evidence type="ECO:0000256" key="1">
    <source>
        <dbReference type="SAM" id="MobiDB-lite"/>
    </source>
</evidence>
<feature type="transmembrane region" description="Helical" evidence="2">
    <location>
        <begin position="216"/>
        <end position="238"/>
    </location>
</feature>
<dbReference type="EMBL" id="JBBNGJ010000002">
    <property type="protein sequence ID" value="MEQ2591957.1"/>
    <property type="molecule type" value="Genomic_DNA"/>
</dbReference>
<name>A0ABV1I6W4_9FIRM</name>
<feature type="transmembrane region" description="Helical" evidence="2">
    <location>
        <begin position="253"/>
        <end position="275"/>
    </location>
</feature>
<gene>
    <name evidence="3" type="ORF">AAAU18_03385</name>
</gene>
<keyword evidence="2" id="KW-0472">Membrane</keyword>
<evidence type="ECO:0000313" key="4">
    <source>
        <dbReference type="Proteomes" id="UP001494672"/>
    </source>
</evidence>
<sequence>MDEQNRVEDIDRVDGGSTSEQKKAMMAENSQAQNGQGVQSVQAPYSQVAQPAQSLYQHMPQYGQPVQQMPQYGQPAQQPYQPQSQYSQGAQPMQTPYQQMPQYGQPTQQPYQPQSQYGQPVQPTPYNNPMGYMGYENRHNIPGDVKKGSTHVPNVLNLIGIIMAVVSVFIPYAYMGTDARSIVGVFGINVLSMLVVAVVIIADVICAFINKAGCYIADLVISIVVGGILIFEFVLSLIDLGKLDAAANARLGVGAWISVAAALFMLISVPIWWTISRKKDKAEKQD</sequence>
<protein>
    <recommendedName>
        <fullName evidence="5">MARVEL domain-containing protein</fullName>
    </recommendedName>
</protein>
<feature type="transmembrane region" description="Helical" evidence="2">
    <location>
        <begin position="186"/>
        <end position="209"/>
    </location>
</feature>
<feature type="compositionally biased region" description="Polar residues" evidence="1">
    <location>
        <begin position="28"/>
        <end position="45"/>
    </location>
</feature>